<organism evidence="2 3">
    <name type="scientific">Staphylococcus pseudintermedius</name>
    <dbReference type="NCBI Taxonomy" id="283734"/>
    <lineage>
        <taxon>Bacteria</taxon>
        <taxon>Bacillati</taxon>
        <taxon>Bacillota</taxon>
        <taxon>Bacilli</taxon>
        <taxon>Bacillales</taxon>
        <taxon>Staphylococcaceae</taxon>
        <taxon>Staphylococcus</taxon>
        <taxon>Staphylococcus intermedius group</taxon>
    </lineage>
</organism>
<dbReference type="OrthoDB" id="2414555at2"/>
<keyword evidence="1" id="KW-0472">Membrane</keyword>
<name>A0A3D8YMJ4_STAPS</name>
<comment type="caution">
    <text evidence="2">The sequence shown here is derived from an EMBL/GenBank/DDBJ whole genome shotgun (WGS) entry which is preliminary data.</text>
</comment>
<dbReference type="AlphaFoldDB" id="A0A3D8YMJ4"/>
<dbReference type="Proteomes" id="UP000256409">
    <property type="component" value="Unassembled WGS sequence"/>
</dbReference>
<dbReference type="Pfam" id="PF11188">
    <property type="entry name" value="DUF2975"/>
    <property type="match status" value="1"/>
</dbReference>
<accession>A0A3D8YMJ4</accession>
<evidence type="ECO:0000256" key="1">
    <source>
        <dbReference type="SAM" id="Phobius"/>
    </source>
</evidence>
<gene>
    <name evidence="2" type="ORF">DV961_09905</name>
</gene>
<dbReference type="InterPro" id="IPR021354">
    <property type="entry name" value="DUF2975"/>
</dbReference>
<reference evidence="3" key="1">
    <citation type="journal article" date="2018" name="Vet. Microbiol.">
        <title>Molecular epidemiology of methicillin-resistant staphylococci amongst veterinary personnel, personnel-owned pets, patients and the hospital environment of two companion animal veterinary hospitals.</title>
        <authorList>
            <person name="Worthing K.A."/>
            <person name="Brown J."/>
            <person name="Gerber L."/>
            <person name="Abraham S."/>
            <person name="Trott D."/>
            <person name="Norris J.M."/>
        </authorList>
    </citation>
    <scope>NUCLEOTIDE SEQUENCE [LARGE SCALE GENOMIC DNA]</scope>
    <source>
        <strain evidence="3">ST496-2</strain>
    </source>
</reference>
<feature type="transmembrane region" description="Helical" evidence="1">
    <location>
        <begin position="37"/>
        <end position="55"/>
    </location>
</feature>
<evidence type="ECO:0000313" key="3">
    <source>
        <dbReference type="Proteomes" id="UP000256409"/>
    </source>
</evidence>
<evidence type="ECO:0000313" key="2">
    <source>
        <dbReference type="EMBL" id="REA80742.1"/>
    </source>
</evidence>
<sequence length="106" mass="12140">MLFLLQLIFLCTIIILTIKLLGNIYGHFNYSEGNHTLIVVIAMLLFMYGVMPNFYHLLNVEVKYKEVLNSLDMGSLLIIVIGFVILALATIYEKSQKIKEENDLTI</sequence>
<feature type="transmembrane region" description="Helical" evidence="1">
    <location>
        <begin position="75"/>
        <end position="92"/>
    </location>
</feature>
<keyword evidence="1" id="KW-0812">Transmembrane</keyword>
<dbReference type="EMBL" id="QQPC01000068">
    <property type="protein sequence ID" value="REA80742.1"/>
    <property type="molecule type" value="Genomic_DNA"/>
</dbReference>
<dbReference type="RefSeq" id="WP_075773669.1">
    <property type="nucleotide sequence ID" value="NZ_CAJERY010000002.1"/>
</dbReference>
<keyword evidence="1" id="KW-1133">Transmembrane helix</keyword>
<protein>
    <submittedName>
        <fullName evidence="2">DUF2975 domain-containing protein</fullName>
    </submittedName>
</protein>
<feature type="transmembrane region" description="Helical" evidence="1">
    <location>
        <begin position="6"/>
        <end position="25"/>
    </location>
</feature>
<proteinExistence type="predicted"/>